<dbReference type="Gene3D" id="1.10.10.10">
    <property type="entry name" value="Winged helix-like DNA-binding domain superfamily/Winged helix DNA-binding domain"/>
    <property type="match status" value="1"/>
</dbReference>
<feature type="region of interest" description="Disordered" evidence="4">
    <location>
        <begin position="181"/>
        <end position="204"/>
    </location>
</feature>
<gene>
    <name evidence="7" type="ORF">APE01nite_13020</name>
</gene>
<keyword evidence="2" id="KW-0238">DNA-binding</keyword>
<protein>
    <submittedName>
        <fullName evidence="7">Crp/Fnr family transcriptional regulator</fullName>
    </submittedName>
</protein>
<dbReference type="Proteomes" id="UP000317730">
    <property type="component" value="Unassembled WGS sequence"/>
</dbReference>
<feature type="domain" description="HTH crp-type" evidence="6">
    <location>
        <begin position="170"/>
        <end position="249"/>
    </location>
</feature>
<dbReference type="SMART" id="SM00100">
    <property type="entry name" value="cNMP"/>
    <property type="match status" value="1"/>
</dbReference>
<dbReference type="Pfam" id="PF13545">
    <property type="entry name" value="HTH_Crp_2"/>
    <property type="match status" value="1"/>
</dbReference>
<dbReference type="GO" id="GO:0005829">
    <property type="term" value="C:cytosol"/>
    <property type="evidence" value="ECO:0007669"/>
    <property type="project" value="TreeGrafter"/>
</dbReference>
<dbReference type="GO" id="GO:0003700">
    <property type="term" value="F:DNA-binding transcription factor activity"/>
    <property type="evidence" value="ECO:0007669"/>
    <property type="project" value="InterPro"/>
</dbReference>
<keyword evidence="3" id="KW-0804">Transcription</keyword>
<organism evidence="7 8">
    <name type="scientific">Acetobacter peroxydans</name>
    <dbReference type="NCBI Taxonomy" id="104098"/>
    <lineage>
        <taxon>Bacteria</taxon>
        <taxon>Pseudomonadati</taxon>
        <taxon>Pseudomonadota</taxon>
        <taxon>Alphaproteobacteria</taxon>
        <taxon>Acetobacterales</taxon>
        <taxon>Acetobacteraceae</taxon>
        <taxon>Acetobacter</taxon>
    </lineage>
</organism>
<dbReference type="PRINTS" id="PR00034">
    <property type="entry name" value="HTHCRP"/>
</dbReference>
<proteinExistence type="predicted"/>
<evidence type="ECO:0000256" key="2">
    <source>
        <dbReference type="ARBA" id="ARBA00023125"/>
    </source>
</evidence>
<dbReference type="CDD" id="cd00038">
    <property type="entry name" value="CAP_ED"/>
    <property type="match status" value="1"/>
</dbReference>
<evidence type="ECO:0000256" key="4">
    <source>
        <dbReference type="SAM" id="MobiDB-lite"/>
    </source>
</evidence>
<evidence type="ECO:0000313" key="7">
    <source>
        <dbReference type="EMBL" id="GEB85505.1"/>
    </source>
</evidence>
<dbReference type="InterPro" id="IPR050397">
    <property type="entry name" value="Env_Response_Regulators"/>
</dbReference>
<dbReference type="PROSITE" id="PS51063">
    <property type="entry name" value="HTH_CRP_2"/>
    <property type="match status" value="1"/>
</dbReference>
<evidence type="ECO:0000313" key="8">
    <source>
        <dbReference type="Proteomes" id="UP000317730"/>
    </source>
</evidence>
<dbReference type="PROSITE" id="PS50042">
    <property type="entry name" value="CNMP_BINDING_3"/>
    <property type="match status" value="1"/>
</dbReference>
<reference evidence="7 8" key="1">
    <citation type="submission" date="2019-06" db="EMBL/GenBank/DDBJ databases">
        <title>Whole genome shotgun sequence of Acetobacter peroxydans NBRC 13755.</title>
        <authorList>
            <person name="Hosoyama A."/>
            <person name="Uohara A."/>
            <person name="Ohji S."/>
            <person name="Ichikawa N."/>
        </authorList>
    </citation>
    <scope>NUCLEOTIDE SEQUENCE [LARGE SCALE GENOMIC DNA]</scope>
    <source>
        <strain evidence="7 8">NBRC 13755</strain>
    </source>
</reference>
<evidence type="ECO:0000256" key="1">
    <source>
        <dbReference type="ARBA" id="ARBA00023015"/>
    </source>
</evidence>
<dbReference type="EMBL" id="BJMV01000006">
    <property type="protein sequence ID" value="GEB85505.1"/>
    <property type="molecule type" value="Genomic_DNA"/>
</dbReference>
<dbReference type="SUPFAM" id="SSF51206">
    <property type="entry name" value="cAMP-binding domain-like"/>
    <property type="match status" value="1"/>
</dbReference>
<evidence type="ECO:0000259" key="6">
    <source>
        <dbReference type="PROSITE" id="PS51063"/>
    </source>
</evidence>
<comment type="caution">
    <text evidence="7">The sequence shown here is derived from an EMBL/GenBank/DDBJ whole genome shotgun (WGS) entry which is preliminary data.</text>
</comment>
<evidence type="ECO:0000256" key="3">
    <source>
        <dbReference type="ARBA" id="ARBA00023163"/>
    </source>
</evidence>
<dbReference type="PROSITE" id="PS00042">
    <property type="entry name" value="HTH_CRP_1"/>
    <property type="match status" value="1"/>
</dbReference>
<keyword evidence="1" id="KW-0805">Transcription regulation</keyword>
<dbReference type="Gene3D" id="2.60.120.10">
    <property type="entry name" value="Jelly Rolls"/>
    <property type="match status" value="1"/>
</dbReference>
<dbReference type="InterPro" id="IPR000595">
    <property type="entry name" value="cNMP-bd_dom"/>
</dbReference>
<evidence type="ECO:0000259" key="5">
    <source>
        <dbReference type="PROSITE" id="PS50042"/>
    </source>
</evidence>
<dbReference type="InterPro" id="IPR018335">
    <property type="entry name" value="Tscrpt_reg_HTH_Crp-type_CS"/>
</dbReference>
<dbReference type="OrthoDB" id="7584044at2"/>
<keyword evidence="8" id="KW-1185">Reference proteome</keyword>
<dbReference type="Pfam" id="PF00027">
    <property type="entry name" value="cNMP_binding"/>
    <property type="match status" value="1"/>
</dbReference>
<sequence>MPQTPPSPSQHTAGRQMRHERTEGDLQHCLLCDRNSGGLCNRIGRDGLEALASSSRRLVLPPGSTMVEEGQAAESFFNITRGTVKLFKSLPDGRRQITGFADPGQFLGLSRAGLYAFGAETVDTVHVCRFQRPQFEALLNDLPHLKRNLLTAITDRLAEAQEQMLLLGRKTAREKVASFLLGRTQTEQPPSDDTPPDPTPVASVPMTRVDIADYLGLTIETVSRTISALRREKLITSTENHCIRILSPDALRQIATGQTAG</sequence>
<dbReference type="InterPro" id="IPR018490">
    <property type="entry name" value="cNMP-bd_dom_sf"/>
</dbReference>
<dbReference type="GO" id="GO:0003677">
    <property type="term" value="F:DNA binding"/>
    <property type="evidence" value="ECO:0007669"/>
    <property type="project" value="UniProtKB-KW"/>
</dbReference>
<dbReference type="InterPro" id="IPR036390">
    <property type="entry name" value="WH_DNA-bd_sf"/>
</dbReference>
<dbReference type="SUPFAM" id="SSF46785">
    <property type="entry name" value="Winged helix' DNA-binding domain"/>
    <property type="match status" value="1"/>
</dbReference>
<dbReference type="SMART" id="SM00419">
    <property type="entry name" value="HTH_CRP"/>
    <property type="match status" value="1"/>
</dbReference>
<dbReference type="PANTHER" id="PTHR24567">
    <property type="entry name" value="CRP FAMILY TRANSCRIPTIONAL REGULATORY PROTEIN"/>
    <property type="match status" value="1"/>
</dbReference>
<dbReference type="RefSeq" id="WP_141375836.1">
    <property type="nucleotide sequence ID" value="NZ_BAPL01000005.1"/>
</dbReference>
<dbReference type="CDD" id="cd00092">
    <property type="entry name" value="HTH_CRP"/>
    <property type="match status" value="1"/>
</dbReference>
<dbReference type="InterPro" id="IPR036388">
    <property type="entry name" value="WH-like_DNA-bd_sf"/>
</dbReference>
<dbReference type="InterPro" id="IPR014710">
    <property type="entry name" value="RmlC-like_jellyroll"/>
</dbReference>
<feature type="domain" description="Cyclic nucleotide-binding" evidence="5">
    <location>
        <begin position="39"/>
        <end position="108"/>
    </location>
</feature>
<dbReference type="PANTHER" id="PTHR24567:SF75">
    <property type="entry name" value="FUMARATE AND NITRATE REDUCTION REGULATORY PROTEIN"/>
    <property type="match status" value="1"/>
</dbReference>
<name>A0A4Y3TXM3_9PROT</name>
<accession>A0A4Y3TXM3</accession>
<dbReference type="InterPro" id="IPR012318">
    <property type="entry name" value="HTH_CRP"/>
</dbReference>
<feature type="region of interest" description="Disordered" evidence="4">
    <location>
        <begin position="1"/>
        <end position="20"/>
    </location>
</feature>
<dbReference type="AlphaFoldDB" id="A0A4Y3TXM3"/>